<evidence type="ECO:0000313" key="4">
    <source>
        <dbReference type="Proteomes" id="UP000598360"/>
    </source>
</evidence>
<dbReference type="EMBL" id="JADEYC010000015">
    <property type="protein sequence ID" value="MBE9374790.1"/>
    <property type="molecule type" value="Genomic_DNA"/>
</dbReference>
<sequence length="268" mass="27696">MKKLAITLVIVFALLVGADFAAAAFTERQVATEVGKQLKVQQDPDVSINGFPFLTQAAAGNLRDVQLAAKSAQVGELQDVDLEADLHSARFTPSEVIAGNANDLAVDNMVARVKLKSSDVGRLIGVQDLAINPAPEDALDGTDGTSGQNDQAGTGQSGDQTSTAVALDGTVNIAGSQNKVSVVAVLALVDGKLQIEPKKLGLDNDSFGQIALPSAFEEAILSQFKTTLDPGMLPFEITPTGVRAERGALVAEGSADNIKVSQDGVTTG</sequence>
<gene>
    <name evidence="3" type="ORF">IQ251_10065</name>
</gene>
<protein>
    <submittedName>
        <fullName evidence="3">DUF2993 domain-containing protein</fullName>
    </submittedName>
</protein>
<keyword evidence="2" id="KW-0732">Signal</keyword>
<dbReference type="Proteomes" id="UP000598360">
    <property type="component" value="Unassembled WGS sequence"/>
</dbReference>
<comment type="caution">
    <text evidence="3">The sequence shown here is derived from an EMBL/GenBank/DDBJ whole genome shotgun (WGS) entry which is preliminary data.</text>
</comment>
<reference evidence="3" key="1">
    <citation type="submission" date="2020-10" db="EMBL/GenBank/DDBJ databases">
        <title>Diversity and distribution of actinomycetes associated with coral in the coast of Hainan.</title>
        <authorList>
            <person name="Li F."/>
        </authorList>
    </citation>
    <scope>NUCLEOTIDE SEQUENCE</scope>
    <source>
        <strain evidence="3">HNM0983</strain>
    </source>
</reference>
<keyword evidence="4" id="KW-1185">Reference proteome</keyword>
<name>A0A929B9R5_9PSEU</name>
<evidence type="ECO:0000256" key="1">
    <source>
        <dbReference type="SAM" id="MobiDB-lite"/>
    </source>
</evidence>
<feature type="chain" id="PRO_5037019813" evidence="2">
    <location>
        <begin position="24"/>
        <end position="268"/>
    </location>
</feature>
<evidence type="ECO:0000313" key="3">
    <source>
        <dbReference type="EMBL" id="MBE9374790.1"/>
    </source>
</evidence>
<feature type="signal peptide" evidence="2">
    <location>
        <begin position="1"/>
        <end position="23"/>
    </location>
</feature>
<dbReference type="Pfam" id="PF11209">
    <property type="entry name" value="LmeA"/>
    <property type="match status" value="1"/>
</dbReference>
<feature type="compositionally biased region" description="Polar residues" evidence="1">
    <location>
        <begin position="143"/>
        <end position="162"/>
    </location>
</feature>
<organism evidence="3 4">
    <name type="scientific">Saccharopolyspora montiporae</name>
    <dbReference type="NCBI Taxonomy" id="2781240"/>
    <lineage>
        <taxon>Bacteria</taxon>
        <taxon>Bacillati</taxon>
        <taxon>Actinomycetota</taxon>
        <taxon>Actinomycetes</taxon>
        <taxon>Pseudonocardiales</taxon>
        <taxon>Pseudonocardiaceae</taxon>
        <taxon>Saccharopolyspora</taxon>
    </lineage>
</organism>
<feature type="region of interest" description="Disordered" evidence="1">
    <location>
        <begin position="134"/>
        <end position="162"/>
    </location>
</feature>
<dbReference type="RefSeq" id="WP_193928229.1">
    <property type="nucleotide sequence ID" value="NZ_JADEYC010000015.1"/>
</dbReference>
<accession>A0A929B9R5</accession>
<evidence type="ECO:0000256" key="2">
    <source>
        <dbReference type="SAM" id="SignalP"/>
    </source>
</evidence>
<dbReference type="InterPro" id="IPR021373">
    <property type="entry name" value="DUF2993"/>
</dbReference>
<proteinExistence type="predicted"/>
<dbReference type="AlphaFoldDB" id="A0A929B9R5"/>